<feature type="transmembrane region" description="Helical" evidence="1">
    <location>
        <begin position="32"/>
        <end position="54"/>
    </location>
</feature>
<evidence type="ECO:0000313" key="3">
    <source>
        <dbReference type="Proteomes" id="UP000176450"/>
    </source>
</evidence>
<comment type="caution">
    <text evidence="2">The sequence shown here is derived from an EMBL/GenBank/DDBJ whole genome shotgun (WGS) entry which is preliminary data.</text>
</comment>
<dbReference type="AlphaFoldDB" id="A0A1F6B0Y5"/>
<gene>
    <name evidence="2" type="ORF">A3A63_01905</name>
</gene>
<dbReference type="Proteomes" id="UP000176450">
    <property type="component" value="Unassembled WGS sequence"/>
</dbReference>
<protein>
    <recommendedName>
        <fullName evidence="4">Fimbrial assembly protein</fullName>
    </recommendedName>
</protein>
<evidence type="ECO:0000256" key="1">
    <source>
        <dbReference type="SAM" id="Phobius"/>
    </source>
</evidence>
<evidence type="ECO:0000313" key="2">
    <source>
        <dbReference type="EMBL" id="OGG30580.1"/>
    </source>
</evidence>
<accession>A0A1F6B0Y5</accession>
<keyword evidence="1" id="KW-1133">Transmembrane helix</keyword>
<keyword evidence="1" id="KW-0472">Membrane</keyword>
<keyword evidence="1" id="KW-0812">Transmembrane</keyword>
<evidence type="ECO:0008006" key="4">
    <source>
        <dbReference type="Google" id="ProtNLM"/>
    </source>
</evidence>
<reference evidence="2 3" key="1">
    <citation type="journal article" date="2016" name="Nat. Commun.">
        <title>Thousands of microbial genomes shed light on interconnected biogeochemical processes in an aquifer system.</title>
        <authorList>
            <person name="Anantharaman K."/>
            <person name="Brown C.T."/>
            <person name="Hug L.A."/>
            <person name="Sharon I."/>
            <person name="Castelle C.J."/>
            <person name="Probst A.J."/>
            <person name="Thomas B.C."/>
            <person name="Singh A."/>
            <person name="Wilkins M.J."/>
            <person name="Karaoz U."/>
            <person name="Brodie E.L."/>
            <person name="Williams K.H."/>
            <person name="Hubbard S.S."/>
            <person name="Banfield J.F."/>
        </authorList>
    </citation>
    <scope>NUCLEOTIDE SEQUENCE [LARGE SCALE GENOMIC DNA]</scope>
</reference>
<proteinExistence type="predicted"/>
<name>A0A1F6B0Y5_9BACT</name>
<dbReference type="EMBL" id="MFJX01000030">
    <property type="protein sequence ID" value="OGG30580.1"/>
    <property type="molecule type" value="Genomic_DNA"/>
</dbReference>
<organism evidence="2 3">
    <name type="scientific">Candidatus Gottesmanbacteria bacterium RIFCSPLOWO2_01_FULL_46_9</name>
    <dbReference type="NCBI Taxonomy" id="1798394"/>
    <lineage>
        <taxon>Bacteria</taxon>
        <taxon>Candidatus Gottesmaniibacteriota</taxon>
    </lineage>
</organism>
<sequence>MPTSLNTINLIRTKTSSSPQLDAIEASVRRSAYIGVAAFLCIGVIMAIVYYLFYFENLKLQKEKTQLIDRINAEKNKEGLLIAIKDRTRIVQKAMGSQKPWTKTLDLVATFASPPTLSSLSVDEQNKVVLGAKAGSLDEVLYMVNTIIVHTKENRIKNPQLISFQLGKNGEVEATISFFALF</sequence>